<feature type="transmembrane region" description="Helical" evidence="5">
    <location>
        <begin position="173"/>
        <end position="192"/>
    </location>
</feature>
<dbReference type="Pfam" id="PF01925">
    <property type="entry name" value="TauE"/>
    <property type="match status" value="1"/>
</dbReference>
<organism evidence="6 7">
    <name type="scientific">Teichococcus coralli</name>
    <dbReference type="NCBI Taxonomy" id="2545983"/>
    <lineage>
        <taxon>Bacteria</taxon>
        <taxon>Pseudomonadati</taxon>
        <taxon>Pseudomonadota</taxon>
        <taxon>Alphaproteobacteria</taxon>
        <taxon>Acetobacterales</taxon>
        <taxon>Roseomonadaceae</taxon>
        <taxon>Roseomonas</taxon>
    </lineage>
</organism>
<keyword evidence="7" id="KW-1185">Reference proteome</keyword>
<comment type="similarity">
    <text evidence="5">Belongs to the 4-toluene sulfonate uptake permease (TSUP) (TC 2.A.102) family.</text>
</comment>
<dbReference type="GO" id="GO:0005886">
    <property type="term" value="C:plasma membrane"/>
    <property type="evidence" value="ECO:0007669"/>
    <property type="project" value="UniProtKB-SubCell"/>
</dbReference>
<feature type="transmembrane region" description="Helical" evidence="5">
    <location>
        <begin position="99"/>
        <end position="116"/>
    </location>
</feature>
<evidence type="ECO:0000256" key="3">
    <source>
        <dbReference type="ARBA" id="ARBA00022989"/>
    </source>
</evidence>
<dbReference type="InterPro" id="IPR002781">
    <property type="entry name" value="TM_pro_TauE-like"/>
</dbReference>
<protein>
    <recommendedName>
        <fullName evidence="5">Probable membrane transporter protein</fullName>
    </recommendedName>
</protein>
<feature type="transmembrane region" description="Helical" evidence="5">
    <location>
        <begin position="73"/>
        <end position="93"/>
    </location>
</feature>
<comment type="subcellular location">
    <subcellularLocation>
        <location evidence="5">Cell membrane</location>
        <topology evidence="5">Multi-pass membrane protein</topology>
    </subcellularLocation>
    <subcellularLocation>
        <location evidence="1">Membrane</location>
        <topology evidence="1">Multi-pass membrane protein</topology>
    </subcellularLocation>
</comment>
<keyword evidence="3 5" id="KW-1133">Transmembrane helix</keyword>
<dbReference type="PANTHER" id="PTHR43701">
    <property type="entry name" value="MEMBRANE TRANSPORTER PROTEIN MJ0441-RELATED"/>
    <property type="match status" value="1"/>
</dbReference>
<evidence type="ECO:0000256" key="2">
    <source>
        <dbReference type="ARBA" id="ARBA00022692"/>
    </source>
</evidence>
<comment type="caution">
    <text evidence="6">The sequence shown here is derived from an EMBL/GenBank/DDBJ whole genome shotgun (WGS) entry which is preliminary data.</text>
</comment>
<evidence type="ECO:0000256" key="1">
    <source>
        <dbReference type="ARBA" id="ARBA00004141"/>
    </source>
</evidence>
<name>A0A845BEL2_9PROT</name>
<sequence>MGSDLLYFAAVGFLAQLVDGALGMAFGLICSSSLLAFGLPPAVASAAVHTAEMVTTGLSGLSHLYHRNVEKRLFLPLAVAGVLGGVTGAFLLVGLPEHAIRGFVAAYLVCMALLILGRALGHFQLTGQPPLVPLGASGGFLDAVGGGGWGPIVTSTLLASGSDPRRAIGSVNCAEFFVTVAISATLLLHLDISQLGRVVLGLILGGALAAPLAGYLLRIMPQRAVLGLVALVVSFQAGLAIWRLLRA</sequence>
<dbReference type="AlphaFoldDB" id="A0A845BEL2"/>
<evidence type="ECO:0000256" key="5">
    <source>
        <dbReference type="RuleBase" id="RU363041"/>
    </source>
</evidence>
<proteinExistence type="inferred from homology"/>
<evidence type="ECO:0000313" key="6">
    <source>
        <dbReference type="EMBL" id="MXP65395.1"/>
    </source>
</evidence>
<dbReference type="Proteomes" id="UP000460715">
    <property type="component" value="Unassembled WGS sequence"/>
</dbReference>
<gene>
    <name evidence="6" type="ORF">E0493_18770</name>
</gene>
<keyword evidence="2 5" id="KW-0812">Transmembrane</keyword>
<feature type="transmembrane region" description="Helical" evidence="5">
    <location>
        <begin position="6"/>
        <end position="29"/>
    </location>
</feature>
<accession>A0A845BEL2</accession>
<dbReference type="PANTHER" id="PTHR43701:SF12">
    <property type="entry name" value="MEMBRANE TRANSPORTER PROTEIN YTNM-RELATED"/>
    <property type="match status" value="1"/>
</dbReference>
<keyword evidence="4 5" id="KW-0472">Membrane</keyword>
<dbReference type="InterPro" id="IPR051598">
    <property type="entry name" value="TSUP/Inactive_protease-like"/>
</dbReference>
<dbReference type="EMBL" id="SNVJ01000021">
    <property type="protein sequence ID" value="MXP65395.1"/>
    <property type="molecule type" value="Genomic_DNA"/>
</dbReference>
<reference evidence="6 7" key="1">
    <citation type="submission" date="2019-03" db="EMBL/GenBank/DDBJ databases">
        <title>Roseomonas sp. a novel Roseomonas species isolated from Sea whip Gorgonian.</title>
        <authorList>
            <person name="Li F."/>
            <person name="Pan X."/>
            <person name="Huang S."/>
            <person name="Li Z."/>
            <person name="Meng B."/>
        </authorList>
    </citation>
    <scope>NUCLEOTIDE SEQUENCE [LARGE SCALE GENOMIC DNA]</scope>
    <source>
        <strain evidence="6 7">M0104</strain>
    </source>
</reference>
<feature type="transmembrane region" description="Helical" evidence="5">
    <location>
        <begin position="198"/>
        <end position="217"/>
    </location>
</feature>
<evidence type="ECO:0000313" key="7">
    <source>
        <dbReference type="Proteomes" id="UP000460715"/>
    </source>
</evidence>
<dbReference type="RefSeq" id="WP_160938808.1">
    <property type="nucleotide sequence ID" value="NZ_SNVJ01000021.1"/>
</dbReference>
<evidence type="ECO:0000256" key="4">
    <source>
        <dbReference type="ARBA" id="ARBA00023136"/>
    </source>
</evidence>
<feature type="transmembrane region" description="Helical" evidence="5">
    <location>
        <begin position="224"/>
        <end position="245"/>
    </location>
</feature>
<keyword evidence="5" id="KW-1003">Cell membrane</keyword>
<dbReference type="OrthoDB" id="45564at2"/>